<name>L0DS03_THIND</name>
<gene>
    <name evidence="1" type="ordered locus">TVNIR_0075</name>
</gene>
<dbReference type="Proteomes" id="UP000010809">
    <property type="component" value="Chromosome"/>
</dbReference>
<proteinExistence type="predicted"/>
<protein>
    <submittedName>
        <fullName evidence="1">Uncharacterized protein</fullName>
    </submittedName>
</protein>
<dbReference type="AlphaFoldDB" id="L0DS03"/>
<keyword evidence="2" id="KW-1185">Reference proteome</keyword>
<reference evidence="1" key="1">
    <citation type="submission" date="2015-12" db="EMBL/GenBank/DDBJ databases">
        <authorList>
            <person name="Tikhonova T.V."/>
            <person name="Pavlov A.R."/>
            <person name="Beletsky A.V."/>
            <person name="Mardanov A.V."/>
            <person name="Sorokin D.Y."/>
            <person name="Ravin N.V."/>
            <person name="Popov V.O."/>
        </authorList>
    </citation>
    <scope>NUCLEOTIDE SEQUENCE</scope>
    <source>
        <strain evidence="1">DSM 14787</strain>
    </source>
</reference>
<dbReference type="RefSeq" id="WP_015256948.1">
    <property type="nucleotide sequence ID" value="NC_019902.2"/>
</dbReference>
<dbReference type="KEGG" id="tni:TVNIR_0075"/>
<accession>L0DS03</accession>
<dbReference type="PATRIC" id="fig|1255043.3.peg.75"/>
<organism evidence="1 2">
    <name type="scientific">Thioalkalivibrio nitratireducens (strain DSM 14787 / UNIQEM 213 / ALEN2)</name>
    <dbReference type="NCBI Taxonomy" id="1255043"/>
    <lineage>
        <taxon>Bacteria</taxon>
        <taxon>Pseudomonadati</taxon>
        <taxon>Pseudomonadota</taxon>
        <taxon>Gammaproteobacteria</taxon>
        <taxon>Chromatiales</taxon>
        <taxon>Ectothiorhodospiraceae</taxon>
        <taxon>Thioalkalivibrio</taxon>
    </lineage>
</organism>
<sequence>MPGIPDRLVSVCPLAERLDPAAPQAEPGLRRASAFQPVEPLWQRLPRRDADGRRLADFMMLIPGLKRRNDHEIRARLAAIQCVLEGYGEVIAFVELNLRINTLWVSVLARPGLCLEIPVAIQAAVPEALLIGQRPDR</sequence>
<dbReference type="EMBL" id="CP003989">
    <property type="protein sequence ID" value="AGA31788.1"/>
    <property type="molecule type" value="Genomic_DNA"/>
</dbReference>
<evidence type="ECO:0000313" key="1">
    <source>
        <dbReference type="EMBL" id="AGA31788.1"/>
    </source>
</evidence>
<evidence type="ECO:0000313" key="2">
    <source>
        <dbReference type="Proteomes" id="UP000010809"/>
    </source>
</evidence>
<dbReference type="eggNOG" id="ENOG503363S">
    <property type="taxonomic scope" value="Bacteria"/>
</dbReference>
<dbReference type="HOGENOM" id="CLU_1864235_0_0_6"/>